<gene>
    <name evidence="1" type="ORF">XdyCFBP7245_00545</name>
</gene>
<comment type="caution">
    <text evidence="1">The sequence shown here is derived from an EMBL/GenBank/DDBJ whole genome shotgun (WGS) entry which is preliminary data.</text>
</comment>
<dbReference type="Gene3D" id="3.40.50.300">
    <property type="entry name" value="P-loop containing nucleotide triphosphate hydrolases"/>
    <property type="match status" value="1"/>
</dbReference>
<sequence>MIDEACRLFGTDPERGRLYLLRLAFEVPRNIDDWERQLSLQGIALADENTADGFCAMSPDAFPVDQFQAACRTTLGPHTVRFYGEGALVEQEDSEEDDIDDGETGKRISAYVERTTDYTVDQVRAIRSLIANADEHIDLHAYAGTGKTHIVSELLAHDARHFTFVTPSAAQAQALRSRLGAGKLRVLTMIRFANLVAARAFEQLALSTDFKPVWQKSTASLADIASVIGVQRIGGYSPTAVLRIAFEGINRWCRSSSIDLQPYHFSRIVMGAMIDATAYIAAAEHVWRCMFSAKVQKQIKIVINVDHIGKWLAQHRVKLPIHWGTIVVDEGHDMSAAWKSLLSDYAGGVISLGDPNQRLIGTAPRFLQGKSLEMTQSVRQGQAVELLVNGAISLDSTGVYSSLFAGAADHATVTSFYEAWSDVPQVGTRLFGSPFTLLEEALRLIDAGARVGVHNFSVELIQREVGLIEDAFRAYDHGVSGDYRWRDFHKECSRLGKPQITRLFERGFGSTQFKELVGKLSPFESARTKLALVEHVKNSEHPIVSMARCCFESIYTPQRAHNPVRAVYTALTRGSQQLWVPPNALDVLRVSNEHFHEQRQQRKAKRIVRPDLRYQKPIQR</sequence>
<protein>
    <submittedName>
        <fullName evidence="1">Uncharacterized protein</fullName>
    </submittedName>
</protein>
<dbReference type="InterPro" id="IPR027417">
    <property type="entry name" value="P-loop_NTPase"/>
</dbReference>
<accession>A0A2S7CBT0</accession>
<reference evidence="1 2" key="1">
    <citation type="submission" date="2016-08" db="EMBL/GenBank/DDBJ databases">
        <authorList>
            <person name="Seilhamer J.J."/>
        </authorList>
    </citation>
    <scope>NUCLEOTIDE SEQUENCE [LARGE SCALE GENOMIC DNA]</scope>
    <source>
        <strain evidence="1 2">CFBP7245</strain>
    </source>
</reference>
<dbReference type="Proteomes" id="UP000238908">
    <property type="component" value="Unassembled WGS sequence"/>
</dbReference>
<organism evidence="1 2">
    <name type="scientific">Xanthomonas dyei</name>
    <dbReference type="NCBI Taxonomy" id="743699"/>
    <lineage>
        <taxon>Bacteria</taxon>
        <taxon>Pseudomonadati</taxon>
        <taxon>Pseudomonadota</taxon>
        <taxon>Gammaproteobacteria</taxon>
        <taxon>Lysobacterales</taxon>
        <taxon>Lysobacteraceae</taxon>
        <taxon>Xanthomonas</taxon>
    </lineage>
</organism>
<name>A0A2S7CBT0_9XANT</name>
<proteinExistence type="predicted"/>
<dbReference type="AlphaFoldDB" id="A0A2S7CBT0"/>
<dbReference type="SUPFAM" id="SSF52540">
    <property type="entry name" value="P-loop containing nucleoside triphosphate hydrolases"/>
    <property type="match status" value="1"/>
</dbReference>
<evidence type="ECO:0000313" key="1">
    <source>
        <dbReference type="EMBL" id="PPU58970.1"/>
    </source>
</evidence>
<evidence type="ECO:0000313" key="2">
    <source>
        <dbReference type="Proteomes" id="UP000238908"/>
    </source>
</evidence>
<dbReference type="EMBL" id="MDEE01000001">
    <property type="protein sequence ID" value="PPU58970.1"/>
    <property type="molecule type" value="Genomic_DNA"/>
</dbReference>